<dbReference type="PANTHER" id="PTHR43656:SF2">
    <property type="entry name" value="BINDING OXIDOREDUCTASE, PUTATIVE (AFU_ORTHOLOGUE AFUA_2G08260)-RELATED"/>
    <property type="match status" value="1"/>
</dbReference>
<dbReference type="EMBL" id="CP159510">
    <property type="protein sequence ID" value="XCJ18417.1"/>
    <property type="molecule type" value="Genomic_DNA"/>
</dbReference>
<evidence type="ECO:0000259" key="3">
    <source>
        <dbReference type="Pfam" id="PF00724"/>
    </source>
</evidence>
<proteinExistence type="predicted"/>
<dbReference type="Gene3D" id="3.20.20.70">
    <property type="entry name" value="Aldolase class I"/>
    <property type="match status" value="1"/>
</dbReference>
<organism evidence="4">
    <name type="scientific">Sporolactobacillus sp. Y61</name>
    <dbReference type="NCBI Taxonomy" id="3160863"/>
    <lineage>
        <taxon>Bacteria</taxon>
        <taxon>Bacillati</taxon>
        <taxon>Bacillota</taxon>
        <taxon>Bacilli</taxon>
        <taxon>Bacillales</taxon>
        <taxon>Sporolactobacillaceae</taxon>
        <taxon>Sporolactobacillus</taxon>
    </lineage>
</organism>
<dbReference type="InterPro" id="IPR013785">
    <property type="entry name" value="Aldolase_TIM"/>
</dbReference>
<accession>A0AAU8IJB9</accession>
<dbReference type="InterPro" id="IPR001155">
    <property type="entry name" value="OxRdtase_FMN_N"/>
</dbReference>
<name>A0AAU8IJB9_9BACL</name>
<keyword evidence="1" id="KW-0285">Flavoprotein</keyword>
<dbReference type="SUPFAM" id="SSF51395">
    <property type="entry name" value="FMN-linked oxidoreductases"/>
    <property type="match status" value="1"/>
</dbReference>
<reference evidence="4" key="1">
    <citation type="submission" date="2024-06" db="EMBL/GenBank/DDBJ databases">
        <authorList>
            <person name="Fan A."/>
            <person name="Zhang F.Y."/>
            <person name="Zhang L."/>
        </authorList>
    </citation>
    <scope>NUCLEOTIDE SEQUENCE</scope>
    <source>
        <strain evidence="4">Y61</strain>
    </source>
</reference>
<feature type="domain" description="NADH:flavin oxidoreductase/NADH oxidase N-terminal" evidence="3">
    <location>
        <begin position="8"/>
        <end position="339"/>
    </location>
</feature>
<dbReference type="GO" id="GO:0010181">
    <property type="term" value="F:FMN binding"/>
    <property type="evidence" value="ECO:0007669"/>
    <property type="project" value="InterPro"/>
</dbReference>
<sequence>MILLAFDELFKPVDLPNGVRLANRLAIAPMTTWSGNRNGTVSDQELDYYKRRASLAGLFISACIAVSPGGLAFDHQFIAYDDAVLPRLKKMAKVMKSAGSKAVLQIHHGGSEAPKKFVNFNETVSASAVPSFSNPGEVPAELSEEEIKTIIKEFGYAARQAIRAGFDGVEIHGANHYLIQQFVSAHFNQRRDKWGGSLENRLRFPFAVLEEVQSVVRKYANDSFIVGYRFSPEEIHRYHGYDLKDTFQLADGLIKRGIHYLHVSQQDITTKPYGSPEDSGTIVHRLADYIGGRVPLIAVGGIHHPDEAVAGLHDGADLVALGREAIMDPDWTQKVKDNQIDQIHDRLLVDKQKELVVPDRLWKIISKPTGWFPLA</sequence>
<evidence type="ECO:0000256" key="1">
    <source>
        <dbReference type="ARBA" id="ARBA00022630"/>
    </source>
</evidence>
<protein>
    <submittedName>
        <fullName evidence="4">NADH-dependent flavin oxidoreductase</fullName>
    </submittedName>
</protein>
<evidence type="ECO:0000256" key="2">
    <source>
        <dbReference type="ARBA" id="ARBA00023002"/>
    </source>
</evidence>
<evidence type="ECO:0000313" key="4">
    <source>
        <dbReference type="EMBL" id="XCJ18417.1"/>
    </source>
</evidence>
<dbReference type="AlphaFoldDB" id="A0AAU8IJB9"/>
<dbReference type="InterPro" id="IPR051799">
    <property type="entry name" value="NADH_flavin_oxidoreductase"/>
</dbReference>
<dbReference type="PANTHER" id="PTHR43656">
    <property type="entry name" value="BINDING OXIDOREDUCTASE, PUTATIVE (AFU_ORTHOLOGUE AFUA_2G08260)-RELATED"/>
    <property type="match status" value="1"/>
</dbReference>
<dbReference type="RefSeq" id="WP_353949435.1">
    <property type="nucleotide sequence ID" value="NZ_CP159510.1"/>
</dbReference>
<dbReference type="GO" id="GO:0016491">
    <property type="term" value="F:oxidoreductase activity"/>
    <property type="evidence" value="ECO:0007669"/>
    <property type="project" value="UniProtKB-KW"/>
</dbReference>
<keyword evidence="2" id="KW-0560">Oxidoreductase</keyword>
<gene>
    <name evidence="4" type="ORF">ABNN70_12325</name>
</gene>
<dbReference type="Pfam" id="PF00724">
    <property type="entry name" value="Oxidored_FMN"/>
    <property type="match status" value="1"/>
</dbReference>
<dbReference type="CDD" id="cd04735">
    <property type="entry name" value="OYE_like_4_FMN"/>
    <property type="match status" value="1"/>
</dbReference>